<evidence type="ECO:0000313" key="1">
    <source>
        <dbReference type="EMBL" id="KAL3391894.1"/>
    </source>
</evidence>
<proteinExistence type="predicted"/>
<comment type="caution">
    <text evidence="1">The sequence shown here is derived from an EMBL/GenBank/DDBJ whole genome shotgun (WGS) entry which is preliminary data.</text>
</comment>
<keyword evidence="2" id="KW-1185">Reference proteome</keyword>
<reference evidence="1 2" key="1">
    <citation type="journal article" date="2024" name="bioRxiv">
        <title>A reference genome for Trichogramma kaykai: A tiny desert-dwelling parasitoid wasp with competing sex-ratio distorters.</title>
        <authorList>
            <person name="Culotta J."/>
            <person name="Lindsey A.R."/>
        </authorList>
    </citation>
    <scope>NUCLEOTIDE SEQUENCE [LARGE SCALE GENOMIC DNA]</scope>
    <source>
        <strain evidence="1 2">KSX58</strain>
    </source>
</reference>
<gene>
    <name evidence="1" type="ORF">TKK_013237</name>
</gene>
<name>A0ABD2WH02_9HYME</name>
<organism evidence="1 2">
    <name type="scientific">Trichogramma kaykai</name>
    <dbReference type="NCBI Taxonomy" id="54128"/>
    <lineage>
        <taxon>Eukaryota</taxon>
        <taxon>Metazoa</taxon>
        <taxon>Ecdysozoa</taxon>
        <taxon>Arthropoda</taxon>
        <taxon>Hexapoda</taxon>
        <taxon>Insecta</taxon>
        <taxon>Pterygota</taxon>
        <taxon>Neoptera</taxon>
        <taxon>Endopterygota</taxon>
        <taxon>Hymenoptera</taxon>
        <taxon>Apocrita</taxon>
        <taxon>Proctotrupomorpha</taxon>
        <taxon>Chalcidoidea</taxon>
        <taxon>Trichogrammatidae</taxon>
        <taxon>Trichogramma</taxon>
    </lineage>
</organism>
<protein>
    <submittedName>
        <fullName evidence="1">Uncharacterized protein</fullName>
    </submittedName>
</protein>
<dbReference type="EMBL" id="JBJJXI010000107">
    <property type="protein sequence ID" value="KAL3391894.1"/>
    <property type="molecule type" value="Genomic_DNA"/>
</dbReference>
<dbReference type="Proteomes" id="UP001627154">
    <property type="component" value="Unassembled WGS sequence"/>
</dbReference>
<accession>A0ABD2WH02</accession>
<dbReference type="AlphaFoldDB" id="A0ABD2WH02"/>
<evidence type="ECO:0000313" key="2">
    <source>
        <dbReference type="Proteomes" id="UP001627154"/>
    </source>
</evidence>
<sequence length="209" mass="23768">MAKEIYEKIMDDENQKDALDKLMKVVEDYELTYHYSSNNYPTIKYYFQLHLKLIDPNSLVKIVKRTRFSGDNYKGVAIFAKKFIEKDTVLKYVFGVFKELTEQQEADLLERKQDFSMLFSYPLLGQLGAVAQNNDNLPIMHPQLLICPAAAALGRAPAELPRPFDAIEPAPAALTNNGLAAGRPPQINFSDPLLQLMICRCLQLLLQLK</sequence>